<protein>
    <submittedName>
        <fullName evidence="2">Uncharacterized protein</fullName>
    </submittedName>
</protein>
<gene>
    <name evidence="2" type="ORF">GPL20_08480</name>
</gene>
<evidence type="ECO:0000313" key="3">
    <source>
        <dbReference type="Proteomes" id="UP000449969"/>
    </source>
</evidence>
<dbReference type="EMBL" id="WQNE01000005">
    <property type="protein sequence ID" value="MVT73143.1"/>
    <property type="molecule type" value="Genomic_DNA"/>
</dbReference>
<reference evidence="2 3" key="1">
    <citation type="submission" date="2019-12" db="EMBL/GenBank/DDBJ databases">
        <title>Draft genome sequences Bradyrhizobium cajani AMBPC1010, Bradyrhizobium pachyrhizi AMBPC1040 and Bradyrhizobium yuanmingense ALSPC3051, three plant growth promoting strains isolated from nodules of Cajanus cajan L. in Dominican Republic.</title>
        <authorList>
            <person name="Flores-Felix J.D."/>
            <person name="Araujo J."/>
            <person name="Diaz-Alcantara C."/>
            <person name="Gonzalez-Andres F."/>
            <person name="Velazquez E."/>
        </authorList>
    </citation>
    <scope>NUCLEOTIDE SEQUENCE [LARGE SCALE GENOMIC DNA]</scope>
    <source>
        <strain evidence="2 3">1010</strain>
    </source>
</reference>
<accession>A0A844T1X7</accession>
<dbReference type="AlphaFoldDB" id="A0A844T1X7"/>
<dbReference type="OrthoDB" id="8199869at2"/>
<evidence type="ECO:0000256" key="1">
    <source>
        <dbReference type="SAM" id="Phobius"/>
    </source>
</evidence>
<comment type="caution">
    <text evidence="2">The sequence shown here is derived from an EMBL/GenBank/DDBJ whole genome shotgun (WGS) entry which is preliminary data.</text>
</comment>
<keyword evidence="1" id="KW-0812">Transmembrane</keyword>
<keyword evidence="1" id="KW-0472">Membrane</keyword>
<name>A0A844T1X7_9BRAD</name>
<dbReference type="Proteomes" id="UP000449969">
    <property type="component" value="Unassembled WGS sequence"/>
</dbReference>
<dbReference type="RefSeq" id="WP_157329160.1">
    <property type="nucleotide sequence ID" value="NZ_JANADL010000003.1"/>
</dbReference>
<feature type="transmembrane region" description="Helical" evidence="1">
    <location>
        <begin position="54"/>
        <end position="75"/>
    </location>
</feature>
<keyword evidence="1" id="KW-1133">Transmembrane helix</keyword>
<organism evidence="2 3">
    <name type="scientific">Bradyrhizobium cajani</name>
    <dbReference type="NCBI Taxonomy" id="1928661"/>
    <lineage>
        <taxon>Bacteria</taxon>
        <taxon>Pseudomonadati</taxon>
        <taxon>Pseudomonadota</taxon>
        <taxon>Alphaproteobacteria</taxon>
        <taxon>Hyphomicrobiales</taxon>
        <taxon>Nitrobacteraceae</taxon>
        <taxon>Bradyrhizobium</taxon>
    </lineage>
</organism>
<keyword evidence="3" id="KW-1185">Reference proteome</keyword>
<sequence>MSKPRRHQSSDRISLVSSAPKHATIAVDSVRSPSALREEGGGTTAAISSWRKPVAAFILLFGVVWLSLHAAYVLLPFLRPGSVVIADAKFDTLVKHPMFDPQDRYRVMMFGYSKVLSALRPRDLDAALGPGFRSYNLGLPGEVRFLPILEAALAAGNIPTHVLLTIPWDGKHEADGLTAILHDDNKLASTLFPFRALPRDAALFLVQNRTRLSEAVRDVEAQRSAMLDDRGWYFIKSQSHYPGDRLPDDYAIPTDHPSRTEPRVIPERSLVRDRLEQLARQHGFQVIFVPAYVRVGEAAAWPAADNTRLTTISEHPLIRVLGPDYFTYPPALLADPQHMNPTGAQVYTSDLAKLLKVSGAFD</sequence>
<evidence type="ECO:0000313" key="2">
    <source>
        <dbReference type="EMBL" id="MVT73143.1"/>
    </source>
</evidence>
<proteinExistence type="predicted"/>